<organism evidence="2 3">
    <name type="scientific">Natronobacterium lacisalsi AJ5</name>
    <dbReference type="NCBI Taxonomy" id="358396"/>
    <lineage>
        <taxon>Archaea</taxon>
        <taxon>Methanobacteriati</taxon>
        <taxon>Methanobacteriota</taxon>
        <taxon>Stenosarchaea group</taxon>
        <taxon>Halobacteria</taxon>
        <taxon>Halobacteriales</taxon>
        <taxon>Natrialbaceae</taxon>
        <taxon>Natronobacterium</taxon>
    </lineage>
</organism>
<dbReference type="EMBL" id="AOLZ01000044">
    <property type="protein sequence ID" value="EMA31539.1"/>
    <property type="molecule type" value="Genomic_DNA"/>
</dbReference>
<dbReference type="RefSeq" id="WP_007142448.1">
    <property type="nucleotide sequence ID" value="NZ_AOLZ01000044.1"/>
</dbReference>
<evidence type="ECO:0000313" key="1">
    <source>
        <dbReference type="EMBL" id="APW99429.1"/>
    </source>
</evidence>
<protein>
    <recommendedName>
        <fullName evidence="5">DUF2268 domain-containing protein</fullName>
    </recommendedName>
</protein>
<reference evidence="1 4" key="1">
    <citation type="journal article" date="2011" name="J. Bacteriol.">
        <title>Genome sequence of Halobiforma lacisalsi AJ5, an extremely halophilic archaeon which harbors a bop gene.</title>
        <authorList>
            <person name="Jiang X."/>
            <person name="Wang S."/>
            <person name="Cheng H."/>
            <person name="Huo Y."/>
            <person name="Zhang X."/>
            <person name="Zhu X."/>
            <person name="Han X."/>
            <person name="Ni P."/>
            <person name="Wu M."/>
        </authorList>
    </citation>
    <scope>NUCLEOTIDE SEQUENCE [LARGE SCALE GENOMIC DNA]</scope>
    <source>
        <strain evidence="1 4">AJ5</strain>
    </source>
</reference>
<reference evidence="2 3" key="2">
    <citation type="journal article" date="2014" name="PLoS Genet.">
        <title>Phylogenetically driven sequencing of extremely halophilic archaea reveals strategies for static and dynamic osmo-response.</title>
        <authorList>
            <person name="Becker E.A."/>
            <person name="Seitzer P.M."/>
            <person name="Tritt A."/>
            <person name="Larsen D."/>
            <person name="Krusor M."/>
            <person name="Yao A.I."/>
            <person name="Wu D."/>
            <person name="Madern D."/>
            <person name="Eisen J.A."/>
            <person name="Darling A.E."/>
            <person name="Facciotti M.T."/>
        </authorList>
    </citation>
    <scope>NUCLEOTIDE SEQUENCE [LARGE SCALE GENOMIC DNA]</scope>
    <source>
        <strain evidence="2 3">AJ5</strain>
    </source>
</reference>
<dbReference type="GeneID" id="30922929"/>
<proteinExistence type="predicted"/>
<evidence type="ECO:0000313" key="4">
    <source>
        <dbReference type="Proteomes" id="UP000186547"/>
    </source>
</evidence>
<reference evidence="1" key="3">
    <citation type="submission" date="2017-01" db="EMBL/GenBank/DDBJ databases">
        <authorList>
            <person name="Mah S.A."/>
            <person name="Swanson W.J."/>
            <person name="Moy G.W."/>
            <person name="Vacquier V.D."/>
        </authorList>
    </citation>
    <scope>NUCLEOTIDE SEQUENCE</scope>
    <source>
        <strain evidence="1">AJ5</strain>
    </source>
</reference>
<dbReference type="eggNOG" id="ENOG502N5QB">
    <property type="taxonomic scope" value="Archaea"/>
</dbReference>
<sequence>MQIDPSAADLFLDYVDDEVSLERVWEHPAYDVAREHASVLGRDLEREDLRKAVAGEETPFSFAGVENLRANRDRIEGLLDHVRARQTEWEERIDRNLERIAPDADTADVTLYLGIGYEFGIGTRSGAYVGLNEPLFLERPRQLLYAGLHECSHVLHERVHRTIAEFGSTPMESRSVQWQVFNAICHGEAYATYAPLAVREVDGNLGAGDHPMCEDYRVLEDDARLCELVEEYDSFRERLRTDSVPRETLFERMFAEPRLPYRVGCALLVGLEERRGLEAVREEFTRDPVEFFEAYDSILDRYRF</sequence>
<keyword evidence="3" id="KW-1185">Reference proteome</keyword>
<accession>M0LGK9</accession>
<evidence type="ECO:0000313" key="3">
    <source>
        <dbReference type="Proteomes" id="UP000011555"/>
    </source>
</evidence>
<dbReference type="Proteomes" id="UP000186547">
    <property type="component" value="Chromosome"/>
</dbReference>
<gene>
    <name evidence="2" type="ORF">C445_13692</name>
    <name evidence="1" type="ORF">CHINAEXTREME_17355</name>
</gene>
<dbReference type="AlphaFoldDB" id="M0LGK9"/>
<evidence type="ECO:0008006" key="5">
    <source>
        <dbReference type="Google" id="ProtNLM"/>
    </source>
</evidence>
<name>M0LGK9_NATLA</name>
<dbReference type="EMBL" id="CP019285">
    <property type="protein sequence ID" value="APW99429.1"/>
    <property type="molecule type" value="Genomic_DNA"/>
</dbReference>
<evidence type="ECO:0000313" key="2">
    <source>
        <dbReference type="EMBL" id="EMA31539.1"/>
    </source>
</evidence>
<dbReference type="KEGG" id="hlc:CHINAEXTREME17355"/>
<dbReference type="Proteomes" id="UP000011555">
    <property type="component" value="Unassembled WGS sequence"/>
</dbReference>